<reference evidence="3" key="1">
    <citation type="submission" date="2022-08" db="EMBL/GenBank/DDBJ databases">
        <title>Nisaea acidiphila sp. nov., isolated from a marine algal debris and emended description of the genus Nisaea Urios et al. 2008.</title>
        <authorList>
            <person name="Kwon K."/>
        </authorList>
    </citation>
    <scope>NUCLEOTIDE SEQUENCE</scope>
    <source>
        <strain evidence="3">MEBiC11861</strain>
    </source>
</reference>
<dbReference type="SUPFAM" id="SSF101874">
    <property type="entry name" value="YceI-like"/>
    <property type="match status" value="1"/>
</dbReference>
<feature type="domain" description="Lipid/polyisoprenoid-binding YceI-like" evidence="2">
    <location>
        <begin position="24"/>
        <end position="187"/>
    </location>
</feature>
<dbReference type="PANTHER" id="PTHR34406">
    <property type="entry name" value="PROTEIN YCEI"/>
    <property type="match status" value="1"/>
</dbReference>
<dbReference type="NCBIfam" id="NF002994">
    <property type="entry name" value="PRK03757.1"/>
    <property type="match status" value="1"/>
</dbReference>
<dbReference type="InterPro" id="IPR036761">
    <property type="entry name" value="TTHA0802/YceI-like_sf"/>
</dbReference>
<gene>
    <name evidence="3" type="ORF">NUH88_08345</name>
</gene>
<name>A0A9J7AZ37_9PROT</name>
<dbReference type="EMBL" id="CP102480">
    <property type="protein sequence ID" value="UUX51697.1"/>
    <property type="molecule type" value="Genomic_DNA"/>
</dbReference>
<feature type="signal peptide" evidence="1">
    <location>
        <begin position="1"/>
        <end position="22"/>
    </location>
</feature>
<dbReference type="KEGG" id="naci:NUH88_08345"/>
<accession>A0A9J7AZ37</accession>
<evidence type="ECO:0000313" key="3">
    <source>
        <dbReference type="EMBL" id="UUX51697.1"/>
    </source>
</evidence>
<dbReference type="Proteomes" id="UP001060336">
    <property type="component" value="Chromosome"/>
</dbReference>
<dbReference type="InterPro" id="IPR007372">
    <property type="entry name" value="Lipid/polyisoprenoid-bd_YceI"/>
</dbReference>
<evidence type="ECO:0000313" key="4">
    <source>
        <dbReference type="Proteomes" id="UP001060336"/>
    </source>
</evidence>
<dbReference type="SMART" id="SM00867">
    <property type="entry name" value="YceI"/>
    <property type="match status" value="1"/>
</dbReference>
<dbReference type="Pfam" id="PF04264">
    <property type="entry name" value="YceI"/>
    <property type="match status" value="1"/>
</dbReference>
<feature type="chain" id="PRO_5039947230" evidence="1">
    <location>
        <begin position="23"/>
        <end position="189"/>
    </location>
</feature>
<proteinExistence type="predicted"/>
<dbReference type="AlphaFoldDB" id="A0A9J7AZ37"/>
<keyword evidence="4" id="KW-1185">Reference proteome</keyword>
<evidence type="ECO:0000256" key="1">
    <source>
        <dbReference type="SAM" id="SignalP"/>
    </source>
</evidence>
<sequence length="189" mass="20208">MKRILTAFALAVLALTAVPATAETYVIDTKGAHASITFRASHLGFSWLTGRFDSFTGQFEFDEANPDAATVSVEIDVNSLNSNHAERDNHLRSDDFFDAASHPKATFVSKTIKLTGDKTAVITGDLTIRGVTKTVDIEASHVGGGKDPWGGFRQGFSGTATIVPADFGMPNPIAKTPVELVLEVEGIRQ</sequence>
<evidence type="ECO:0000259" key="2">
    <source>
        <dbReference type="SMART" id="SM00867"/>
    </source>
</evidence>
<keyword evidence="1" id="KW-0732">Signal</keyword>
<dbReference type="PANTHER" id="PTHR34406:SF1">
    <property type="entry name" value="PROTEIN YCEI"/>
    <property type="match status" value="1"/>
</dbReference>
<dbReference type="RefSeq" id="WP_257771343.1">
    <property type="nucleotide sequence ID" value="NZ_CP102480.1"/>
</dbReference>
<organism evidence="3 4">
    <name type="scientific">Nisaea acidiphila</name>
    <dbReference type="NCBI Taxonomy" id="1862145"/>
    <lineage>
        <taxon>Bacteria</taxon>
        <taxon>Pseudomonadati</taxon>
        <taxon>Pseudomonadota</taxon>
        <taxon>Alphaproteobacteria</taxon>
        <taxon>Rhodospirillales</taxon>
        <taxon>Thalassobaculaceae</taxon>
        <taxon>Nisaea</taxon>
    </lineage>
</organism>
<dbReference type="Gene3D" id="2.40.128.110">
    <property type="entry name" value="Lipid/polyisoprenoid-binding, YceI-like"/>
    <property type="match status" value="1"/>
</dbReference>
<protein>
    <submittedName>
        <fullName evidence="3">YceI family protein</fullName>
    </submittedName>
</protein>